<proteinExistence type="predicted"/>
<evidence type="ECO:0000256" key="2">
    <source>
        <dbReference type="ARBA" id="ARBA00022692"/>
    </source>
</evidence>
<keyword evidence="7" id="KW-1185">Reference proteome</keyword>
<dbReference type="InterPro" id="IPR007074">
    <property type="entry name" value="LicD/FKTN/FKRP_NTP_transf"/>
</dbReference>
<dbReference type="OrthoDB" id="444255at2759"/>
<gene>
    <name evidence="6" type="ORF">K504DRAFT_382262</name>
</gene>
<evidence type="ECO:0000256" key="4">
    <source>
        <dbReference type="ARBA" id="ARBA00023136"/>
    </source>
</evidence>
<sequence length="273" mass="31084">MTRHERGYDIRSLQGLTSNTRDRSGKRGDPMGKYFHESTFDSHYDGRFAESALPNEERQIHLSHLLRTYLATMNDLGAETWIMHGSLLGWWWNRKIMPWDSDIDVQVTEASLAYLAAYHNMTVHHFAIPAVVGDSTATGPKGSEGRNYLLEVNPHYENASPGDILNVIDARWIDMATGLFIDITALRKDVAAEKAGVPGRMLCKDRHHYLSTDIFPLRESMFEGTPVRVPYAYQELLEEEYGKKALTVTQFHGHVFEQEKMMWVPKFGLAVGP</sequence>
<keyword evidence="4" id="KW-0472">Membrane</keyword>
<evidence type="ECO:0000256" key="3">
    <source>
        <dbReference type="ARBA" id="ARBA00022989"/>
    </source>
</evidence>
<dbReference type="Pfam" id="PF04991">
    <property type="entry name" value="LicD"/>
    <property type="match status" value="2"/>
</dbReference>
<keyword evidence="2" id="KW-0812">Transmembrane</keyword>
<dbReference type="EMBL" id="MU005772">
    <property type="protein sequence ID" value="KAF2708051.1"/>
    <property type="molecule type" value="Genomic_DNA"/>
</dbReference>
<evidence type="ECO:0000259" key="5">
    <source>
        <dbReference type="Pfam" id="PF04991"/>
    </source>
</evidence>
<dbReference type="GO" id="GO:0016020">
    <property type="term" value="C:membrane"/>
    <property type="evidence" value="ECO:0007669"/>
    <property type="project" value="UniProtKB-SubCell"/>
</dbReference>
<reference evidence="6" key="1">
    <citation type="journal article" date="2020" name="Stud. Mycol.">
        <title>101 Dothideomycetes genomes: a test case for predicting lifestyles and emergence of pathogens.</title>
        <authorList>
            <person name="Haridas S."/>
            <person name="Albert R."/>
            <person name="Binder M."/>
            <person name="Bloem J."/>
            <person name="Labutti K."/>
            <person name="Salamov A."/>
            <person name="Andreopoulos B."/>
            <person name="Baker S."/>
            <person name="Barry K."/>
            <person name="Bills G."/>
            <person name="Bluhm B."/>
            <person name="Cannon C."/>
            <person name="Castanera R."/>
            <person name="Culley D."/>
            <person name="Daum C."/>
            <person name="Ezra D."/>
            <person name="Gonzalez J."/>
            <person name="Henrissat B."/>
            <person name="Kuo A."/>
            <person name="Liang C."/>
            <person name="Lipzen A."/>
            <person name="Lutzoni F."/>
            <person name="Magnuson J."/>
            <person name="Mondo S."/>
            <person name="Nolan M."/>
            <person name="Ohm R."/>
            <person name="Pangilinan J."/>
            <person name="Park H.-J."/>
            <person name="Ramirez L."/>
            <person name="Alfaro M."/>
            <person name="Sun H."/>
            <person name="Tritt A."/>
            <person name="Yoshinaga Y."/>
            <person name="Zwiers L.-H."/>
            <person name="Turgeon B."/>
            <person name="Goodwin S."/>
            <person name="Spatafora J."/>
            <person name="Crous P."/>
            <person name="Grigoriev I."/>
        </authorList>
    </citation>
    <scope>NUCLEOTIDE SEQUENCE</scope>
    <source>
        <strain evidence="6">CBS 279.74</strain>
    </source>
</reference>
<dbReference type="InterPro" id="IPR009644">
    <property type="entry name" value="FKTN/MNN4/W02B3.4-1"/>
</dbReference>
<evidence type="ECO:0000256" key="1">
    <source>
        <dbReference type="ARBA" id="ARBA00004167"/>
    </source>
</evidence>
<evidence type="ECO:0000313" key="7">
    <source>
        <dbReference type="Proteomes" id="UP000799428"/>
    </source>
</evidence>
<dbReference type="AlphaFoldDB" id="A0A6G1K6H5"/>
<dbReference type="PANTHER" id="PTHR15407:SF32">
    <property type="entry name" value="PROTEIN (MNN4), PUTATIVE (AFU_ORTHOLOGUE AFUA_1G03790)-RELATED"/>
    <property type="match status" value="1"/>
</dbReference>
<name>A0A6G1K6H5_9PLEO</name>
<feature type="domain" description="LicD/FKTN/FKRP nucleotidyltransferase" evidence="5">
    <location>
        <begin position="79"/>
        <end position="189"/>
    </location>
</feature>
<keyword evidence="3" id="KW-1133">Transmembrane helix</keyword>
<evidence type="ECO:0000313" key="6">
    <source>
        <dbReference type="EMBL" id="KAF2708051.1"/>
    </source>
</evidence>
<dbReference type="PANTHER" id="PTHR15407">
    <property type="entry name" value="FUKUTIN-RELATED"/>
    <property type="match status" value="1"/>
</dbReference>
<protein>
    <recommendedName>
        <fullName evidence="5">LicD/FKTN/FKRP nucleotidyltransferase domain-containing protein</fullName>
    </recommendedName>
</protein>
<feature type="domain" description="LicD/FKTN/FKRP nucleotidyltransferase" evidence="5">
    <location>
        <begin position="204"/>
        <end position="242"/>
    </location>
</feature>
<dbReference type="Proteomes" id="UP000799428">
    <property type="component" value="Unassembled WGS sequence"/>
</dbReference>
<accession>A0A6G1K6H5</accession>
<comment type="subcellular location">
    <subcellularLocation>
        <location evidence="1">Membrane</location>
        <topology evidence="1">Single-pass membrane protein</topology>
    </subcellularLocation>
</comment>
<dbReference type="GO" id="GO:0009100">
    <property type="term" value="P:glycoprotein metabolic process"/>
    <property type="evidence" value="ECO:0007669"/>
    <property type="project" value="UniProtKB-ARBA"/>
</dbReference>
<organism evidence="6 7">
    <name type="scientific">Pleomassaria siparia CBS 279.74</name>
    <dbReference type="NCBI Taxonomy" id="1314801"/>
    <lineage>
        <taxon>Eukaryota</taxon>
        <taxon>Fungi</taxon>
        <taxon>Dikarya</taxon>
        <taxon>Ascomycota</taxon>
        <taxon>Pezizomycotina</taxon>
        <taxon>Dothideomycetes</taxon>
        <taxon>Pleosporomycetidae</taxon>
        <taxon>Pleosporales</taxon>
        <taxon>Pleomassariaceae</taxon>
        <taxon>Pleomassaria</taxon>
    </lineage>
</organism>